<proteinExistence type="predicted"/>
<dbReference type="EMBL" id="JACJPW010000128">
    <property type="protein sequence ID" value="MBD2185548.1"/>
    <property type="molecule type" value="Genomic_DNA"/>
</dbReference>
<gene>
    <name evidence="1" type="ORF">H6G03_31520</name>
</gene>
<name>A0A926VKU4_9CYAN</name>
<organism evidence="1 2">
    <name type="scientific">Aerosakkonema funiforme FACHB-1375</name>
    <dbReference type="NCBI Taxonomy" id="2949571"/>
    <lineage>
        <taxon>Bacteria</taxon>
        <taxon>Bacillati</taxon>
        <taxon>Cyanobacteriota</taxon>
        <taxon>Cyanophyceae</taxon>
        <taxon>Oscillatoriophycideae</taxon>
        <taxon>Aerosakkonematales</taxon>
        <taxon>Aerosakkonemataceae</taxon>
        <taxon>Aerosakkonema</taxon>
    </lineage>
</organism>
<reference evidence="1" key="1">
    <citation type="journal article" date="2015" name="ISME J.">
        <title>Draft Genome Sequence of Streptomyces incarnatus NRRL8089, which Produces the Nucleoside Antibiotic Sinefungin.</title>
        <authorList>
            <person name="Oshima K."/>
            <person name="Hattori M."/>
            <person name="Shimizu H."/>
            <person name="Fukuda K."/>
            <person name="Nemoto M."/>
            <person name="Inagaki K."/>
            <person name="Tamura T."/>
        </authorList>
    </citation>
    <scope>NUCLEOTIDE SEQUENCE</scope>
    <source>
        <strain evidence="1">FACHB-1375</strain>
    </source>
</reference>
<sequence length="73" mass="7987">MSNLKPGSESDYGEVKKRRSIAVTDTGYEGLRLLAQACGCSLSEYLERLGRGMVCATDVTNDMRSHSQSNLTK</sequence>
<keyword evidence="2" id="KW-1185">Reference proteome</keyword>
<accession>A0A926VKU4</accession>
<evidence type="ECO:0000313" key="1">
    <source>
        <dbReference type="EMBL" id="MBD2185548.1"/>
    </source>
</evidence>
<protein>
    <submittedName>
        <fullName evidence="1">Uncharacterized protein</fullName>
    </submittedName>
</protein>
<dbReference type="Proteomes" id="UP000641646">
    <property type="component" value="Unassembled WGS sequence"/>
</dbReference>
<reference evidence="1" key="2">
    <citation type="submission" date="2020-08" db="EMBL/GenBank/DDBJ databases">
        <authorList>
            <person name="Chen M."/>
            <person name="Teng W."/>
            <person name="Zhao L."/>
            <person name="Hu C."/>
            <person name="Zhou Y."/>
            <person name="Han B."/>
            <person name="Song L."/>
            <person name="Shu W."/>
        </authorList>
    </citation>
    <scope>NUCLEOTIDE SEQUENCE</scope>
    <source>
        <strain evidence="1">FACHB-1375</strain>
    </source>
</reference>
<comment type="caution">
    <text evidence="1">The sequence shown here is derived from an EMBL/GenBank/DDBJ whole genome shotgun (WGS) entry which is preliminary data.</text>
</comment>
<dbReference type="AlphaFoldDB" id="A0A926VKU4"/>
<evidence type="ECO:0000313" key="2">
    <source>
        <dbReference type="Proteomes" id="UP000641646"/>
    </source>
</evidence>